<name>A0ABD2ZIB6_9GENT</name>
<sequence length="94" mass="11037">MKGIDLNRIDDKYIEVEPGKKMREGCEINSIPDRELLDGNVKTSTFGNGYENIYECGYMKKEWQHTHEALKFGFNDEFKKEFNEFKILEAPDLP</sequence>
<dbReference type="Proteomes" id="UP001630127">
    <property type="component" value="Unassembled WGS sequence"/>
</dbReference>
<dbReference type="AlphaFoldDB" id="A0ABD2ZIB6"/>
<gene>
    <name evidence="1" type="ORF">ACH5RR_021165</name>
</gene>
<dbReference type="EMBL" id="JBJUIK010000009">
    <property type="protein sequence ID" value="KAL3518576.1"/>
    <property type="molecule type" value="Genomic_DNA"/>
</dbReference>
<accession>A0ABD2ZIB6</accession>
<keyword evidence="2" id="KW-1185">Reference proteome</keyword>
<evidence type="ECO:0000313" key="2">
    <source>
        <dbReference type="Proteomes" id="UP001630127"/>
    </source>
</evidence>
<comment type="caution">
    <text evidence="1">The sequence shown here is derived from an EMBL/GenBank/DDBJ whole genome shotgun (WGS) entry which is preliminary data.</text>
</comment>
<protein>
    <submittedName>
        <fullName evidence="1">Uncharacterized protein</fullName>
    </submittedName>
</protein>
<evidence type="ECO:0000313" key="1">
    <source>
        <dbReference type="EMBL" id="KAL3518576.1"/>
    </source>
</evidence>
<proteinExistence type="predicted"/>
<reference evidence="1 2" key="1">
    <citation type="submission" date="2024-11" db="EMBL/GenBank/DDBJ databases">
        <title>A near-complete genome assembly of Cinchona calisaya.</title>
        <authorList>
            <person name="Lian D.C."/>
            <person name="Zhao X.W."/>
            <person name="Wei L."/>
        </authorList>
    </citation>
    <scope>NUCLEOTIDE SEQUENCE [LARGE SCALE GENOMIC DNA]</scope>
    <source>
        <tissue evidence="1">Nenye</tissue>
    </source>
</reference>
<organism evidence="1 2">
    <name type="scientific">Cinchona calisaya</name>
    <dbReference type="NCBI Taxonomy" id="153742"/>
    <lineage>
        <taxon>Eukaryota</taxon>
        <taxon>Viridiplantae</taxon>
        <taxon>Streptophyta</taxon>
        <taxon>Embryophyta</taxon>
        <taxon>Tracheophyta</taxon>
        <taxon>Spermatophyta</taxon>
        <taxon>Magnoliopsida</taxon>
        <taxon>eudicotyledons</taxon>
        <taxon>Gunneridae</taxon>
        <taxon>Pentapetalae</taxon>
        <taxon>asterids</taxon>
        <taxon>lamiids</taxon>
        <taxon>Gentianales</taxon>
        <taxon>Rubiaceae</taxon>
        <taxon>Cinchonoideae</taxon>
        <taxon>Cinchoneae</taxon>
        <taxon>Cinchona</taxon>
    </lineage>
</organism>